<dbReference type="HOGENOM" id="CLU_038421_0_1_1"/>
<reference evidence="9" key="1">
    <citation type="journal article" date="2013" name="Nature">
        <title>Pan genome of the phytoplankton Emiliania underpins its global distribution.</title>
        <authorList>
            <person name="Read B.A."/>
            <person name="Kegel J."/>
            <person name="Klute M.J."/>
            <person name="Kuo A."/>
            <person name="Lefebvre S.C."/>
            <person name="Maumus F."/>
            <person name="Mayer C."/>
            <person name="Miller J."/>
            <person name="Monier A."/>
            <person name="Salamov A."/>
            <person name="Young J."/>
            <person name="Aguilar M."/>
            <person name="Claverie J.M."/>
            <person name="Frickenhaus S."/>
            <person name="Gonzalez K."/>
            <person name="Herman E.K."/>
            <person name="Lin Y.C."/>
            <person name="Napier J."/>
            <person name="Ogata H."/>
            <person name="Sarno A.F."/>
            <person name="Shmutz J."/>
            <person name="Schroeder D."/>
            <person name="de Vargas C."/>
            <person name="Verret F."/>
            <person name="von Dassow P."/>
            <person name="Valentin K."/>
            <person name="Van de Peer Y."/>
            <person name="Wheeler G."/>
            <person name="Dacks J.B."/>
            <person name="Delwiche C.F."/>
            <person name="Dyhrman S.T."/>
            <person name="Glockner G."/>
            <person name="John U."/>
            <person name="Richards T."/>
            <person name="Worden A.Z."/>
            <person name="Zhang X."/>
            <person name="Grigoriev I.V."/>
            <person name="Allen A.E."/>
            <person name="Bidle K."/>
            <person name="Borodovsky M."/>
            <person name="Bowler C."/>
            <person name="Brownlee C."/>
            <person name="Cock J.M."/>
            <person name="Elias M."/>
            <person name="Gladyshev V.N."/>
            <person name="Groth M."/>
            <person name="Guda C."/>
            <person name="Hadaegh A."/>
            <person name="Iglesias-Rodriguez M.D."/>
            <person name="Jenkins J."/>
            <person name="Jones B.M."/>
            <person name="Lawson T."/>
            <person name="Leese F."/>
            <person name="Lindquist E."/>
            <person name="Lobanov A."/>
            <person name="Lomsadze A."/>
            <person name="Malik S.B."/>
            <person name="Marsh M.E."/>
            <person name="Mackinder L."/>
            <person name="Mock T."/>
            <person name="Mueller-Roeber B."/>
            <person name="Pagarete A."/>
            <person name="Parker M."/>
            <person name="Probert I."/>
            <person name="Quesneville H."/>
            <person name="Raines C."/>
            <person name="Rensing S.A."/>
            <person name="Riano-Pachon D.M."/>
            <person name="Richier S."/>
            <person name="Rokitta S."/>
            <person name="Shiraiwa Y."/>
            <person name="Soanes D.M."/>
            <person name="van der Giezen M."/>
            <person name="Wahlund T.M."/>
            <person name="Williams B."/>
            <person name="Wilson W."/>
            <person name="Wolfe G."/>
            <person name="Wurch L.L."/>
        </authorList>
    </citation>
    <scope>NUCLEOTIDE SEQUENCE</scope>
</reference>
<keyword evidence="3" id="KW-0240">DNA-directed RNA polymerase</keyword>
<dbReference type="CDD" id="cd07032">
    <property type="entry name" value="RNAP_I_II_AC40"/>
    <property type="match status" value="1"/>
</dbReference>
<dbReference type="SMART" id="SM00662">
    <property type="entry name" value="RPOLD"/>
    <property type="match status" value="1"/>
</dbReference>
<dbReference type="EnsemblProtists" id="EOD36417">
    <property type="protein sequence ID" value="EOD36417"/>
    <property type="gene ID" value="EMIHUDRAFT_226459"/>
</dbReference>
<dbReference type="EnsemblProtists" id="EOD26092">
    <property type="protein sequence ID" value="EOD26092"/>
    <property type="gene ID" value="EMIHUDRAFT_237108"/>
</dbReference>
<evidence type="ECO:0000256" key="5">
    <source>
        <dbReference type="ARBA" id="ARBA00023242"/>
    </source>
</evidence>
<evidence type="ECO:0000256" key="1">
    <source>
        <dbReference type="ARBA" id="ARBA00004123"/>
    </source>
</evidence>
<dbReference type="InterPro" id="IPR001514">
    <property type="entry name" value="DNA-dir_RNA_pol_30-40kDasu_CS"/>
</dbReference>
<comment type="similarity">
    <text evidence="6">Belongs to the archaeal Rpo3/eukaryotic RPB3 RNA polymerase subunit family.</text>
</comment>
<dbReference type="KEGG" id="ehx:EMIHUDRAFT_226459"/>
<name>A0A0D3KKY2_EMIH1</name>
<dbReference type="Gene3D" id="2.170.120.12">
    <property type="entry name" value="DNA-directed RNA polymerase, insert domain"/>
    <property type="match status" value="1"/>
</dbReference>
<dbReference type="InterPro" id="IPR011262">
    <property type="entry name" value="DNA-dir_RNA_pol_insert"/>
</dbReference>
<dbReference type="GeneID" id="17271636"/>
<dbReference type="GO" id="GO:0003677">
    <property type="term" value="F:DNA binding"/>
    <property type="evidence" value="ECO:0007669"/>
    <property type="project" value="InterPro"/>
</dbReference>
<dbReference type="Proteomes" id="UP000013827">
    <property type="component" value="Unassembled WGS sequence"/>
</dbReference>
<organism evidence="8 9">
    <name type="scientific">Emiliania huxleyi (strain CCMP1516)</name>
    <dbReference type="NCBI Taxonomy" id="280463"/>
    <lineage>
        <taxon>Eukaryota</taxon>
        <taxon>Haptista</taxon>
        <taxon>Haptophyta</taxon>
        <taxon>Prymnesiophyceae</taxon>
        <taxon>Isochrysidales</taxon>
        <taxon>Noelaerhabdaceae</taxon>
        <taxon>Emiliania</taxon>
    </lineage>
</organism>
<dbReference type="GeneID" id="17281688"/>
<dbReference type="InterPro" id="IPR011263">
    <property type="entry name" value="DNA-dir_RNA_pol_RpoA/D/Rpb3"/>
</dbReference>
<dbReference type="PaxDb" id="2903-EOD26092"/>
<dbReference type="FunFam" id="2.170.120.12:FF:000003">
    <property type="entry name" value="Dna-directed rna polymerases i and iii subunit"/>
    <property type="match status" value="1"/>
</dbReference>
<dbReference type="GO" id="GO:0046983">
    <property type="term" value="F:protein dimerization activity"/>
    <property type="evidence" value="ECO:0007669"/>
    <property type="project" value="InterPro"/>
</dbReference>
<reference evidence="8" key="2">
    <citation type="submission" date="2024-10" db="UniProtKB">
        <authorList>
            <consortium name="EnsemblProtists"/>
        </authorList>
    </citation>
    <scope>IDENTIFICATION</scope>
</reference>
<protein>
    <recommendedName>
        <fullName evidence="2">DNA-directed RNA polymerases I and III subunit RPAC1</fullName>
    </recommendedName>
</protein>
<keyword evidence="5" id="KW-0539">Nucleus</keyword>
<dbReference type="AlphaFoldDB" id="A0A0D3KKY2"/>
<keyword evidence="4" id="KW-0804">Transcription</keyword>
<dbReference type="GO" id="GO:0006351">
    <property type="term" value="P:DNA-templated transcription"/>
    <property type="evidence" value="ECO:0007669"/>
    <property type="project" value="InterPro"/>
</dbReference>
<dbReference type="RefSeq" id="XP_005778521.1">
    <property type="nucleotide sequence ID" value="XM_005778464.1"/>
</dbReference>
<keyword evidence="9" id="KW-1185">Reference proteome</keyword>
<evidence type="ECO:0000256" key="6">
    <source>
        <dbReference type="ARBA" id="ARBA00025804"/>
    </source>
</evidence>
<dbReference type="InterPro" id="IPR022842">
    <property type="entry name" value="RNAP_Rpo3/Rpb3/RPAC1"/>
</dbReference>
<dbReference type="OMA" id="INDINWD"/>
<accession>A0A0D3KKY2</accession>
<evidence type="ECO:0000313" key="8">
    <source>
        <dbReference type="EnsemblProtists" id="EOD36417"/>
    </source>
</evidence>
<dbReference type="PANTHER" id="PTHR11800">
    <property type="entry name" value="DNA-DIRECTED RNA POLYMERASE"/>
    <property type="match status" value="1"/>
</dbReference>
<comment type="subcellular location">
    <subcellularLocation>
        <location evidence="1">Nucleus</location>
    </subcellularLocation>
</comment>
<dbReference type="PANTHER" id="PTHR11800:SF13">
    <property type="entry name" value="DNA-DIRECTED RNA POLYMERASES I AND III SUBUNIT RPAC1"/>
    <property type="match status" value="1"/>
</dbReference>
<dbReference type="GO" id="GO:0005666">
    <property type="term" value="C:RNA polymerase III complex"/>
    <property type="evidence" value="ECO:0007669"/>
    <property type="project" value="TreeGrafter"/>
</dbReference>
<sequence>MPLPHVSDGTLPAHVEEQRTRVSIHEDAPRMTATVEAAGAYFASGVDNSFSMERFRRDLRIEVQQLDEEEIVFDVIGIDAAIANAFRRILLSEVPAMAIDKVFILNNTSMTEDEVLAHRLGLIPIRADPRLFRERVGDEDPDEHHVIAFRLEIKCTRGNKDDPGSSEMVNSRVLSSHLQWIPQGDQEERFREREIKPVHDDILIAKLRPGQEIVLEAWCEKGIGKTHSKWSPVATASYRLLPEIRCSRVRDHFIFSVESTGILPPEELFCEAAKVLMQKAADLAQLLKDAVLGQGGGADE</sequence>
<dbReference type="STRING" id="2903.R1CTV8"/>
<dbReference type="SUPFAM" id="SSF56553">
    <property type="entry name" value="Insert subdomain of RNA polymerase alpha subunit"/>
    <property type="match status" value="1"/>
</dbReference>
<dbReference type="GO" id="GO:0003899">
    <property type="term" value="F:DNA-directed RNA polymerase activity"/>
    <property type="evidence" value="ECO:0007669"/>
    <property type="project" value="InterPro"/>
</dbReference>
<feature type="domain" description="DNA-directed RNA polymerase RpoA/D/Rpb3-type" evidence="7">
    <location>
        <begin position="70"/>
        <end position="286"/>
    </location>
</feature>
<dbReference type="eggNOG" id="KOG1521">
    <property type="taxonomic scope" value="Eukaryota"/>
</dbReference>
<proteinExistence type="inferred from homology"/>
<evidence type="ECO:0000256" key="3">
    <source>
        <dbReference type="ARBA" id="ARBA00022478"/>
    </source>
</evidence>
<dbReference type="InterPro" id="IPR033901">
    <property type="entry name" value="RNAPI/III_AC40"/>
</dbReference>
<dbReference type="KEGG" id="ehx:EMIHUDRAFT_237108"/>
<dbReference type="Pfam" id="PF01000">
    <property type="entry name" value="RNA_pol_A_bac"/>
    <property type="match status" value="1"/>
</dbReference>
<dbReference type="HAMAP" id="MF_00320">
    <property type="entry name" value="RNApol_arch_Rpo3"/>
    <property type="match status" value="1"/>
</dbReference>
<dbReference type="RefSeq" id="XP_005788846.1">
    <property type="nucleotide sequence ID" value="XM_005788789.1"/>
</dbReference>
<evidence type="ECO:0000256" key="2">
    <source>
        <dbReference type="ARBA" id="ARBA00022083"/>
    </source>
</evidence>
<evidence type="ECO:0000313" key="9">
    <source>
        <dbReference type="Proteomes" id="UP000013827"/>
    </source>
</evidence>
<dbReference type="GO" id="GO:0005736">
    <property type="term" value="C:RNA polymerase I complex"/>
    <property type="evidence" value="ECO:0007669"/>
    <property type="project" value="TreeGrafter"/>
</dbReference>
<dbReference type="InterPro" id="IPR050518">
    <property type="entry name" value="Rpo3/RPB3_RNA_Pol_subunit"/>
</dbReference>
<dbReference type="InterPro" id="IPR036643">
    <property type="entry name" value="RNApol_insert_sf"/>
</dbReference>
<dbReference type="InterPro" id="IPR036603">
    <property type="entry name" value="RBP11-like"/>
</dbReference>
<dbReference type="PROSITE" id="PS00446">
    <property type="entry name" value="RNA_POL_D_30KD"/>
    <property type="match status" value="1"/>
</dbReference>
<dbReference type="SUPFAM" id="SSF55257">
    <property type="entry name" value="RBP11-like subunits of RNA polymerase"/>
    <property type="match status" value="1"/>
</dbReference>
<evidence type="ECO:0000259" key="7">
    <source>
        <dbReference type="SMART" id="SM00662"/>
    </source>
</evidence>
<dbReference type="Pfam" id="PF01193">
    <property type="entry name" value="RNA_pol_L"/>
    <property type="match status" value="1"/>
</dbReference>
<evidence type="ECO:0000256" key="4">
    <source>
        <dbReference type="ARBA" id="ARBA00023163"/>
    </source>
</evidence>
<dbReference type="Gene3D" id="3.30.1360.10">
    <property type="entry name" value="RNA polymerase, RBP11-like subunit"/>
    <property type="match status" value="1"/>
</dbReference>